<feature type="region of interest" description="Disordered" evidence="1">
    <location>
        <begin position="724"/>
        <end position="745"/>
    </location>
</feature>
<reference evidence="4" key="1">
    <citation type="submission" date="2021-02" db="EMBL/GenBank/DDBJ databases">
        <authorList>
            <person name="Nowell W R."/>
        </authorList>
    </citation>
    <scope>NUCLEOTIDE SEQUENCE</scope>
</reference>
<dbReference type="PROSITE" id="PS50042">
    <property type="entry name" value="CNMP_BINDING_3"/>
    <property type="match status" value="3"/>
</dbReference>
<dbReference type="InterPro" id="IPR014710">
    <property type="entry name" value="RmlC-like_jellyroll"/>
</dbReference>
<dbReference type="OrthoDB" id="166212at2759"/>
<accession>A0A813RKP7</accession>
<dbReference type="InterPro" id="IPR018490">
    <property type="entry name" value="cNMP-bd_dom_sf"/>
</dbReference>
<feature type="compositionally biased region" description="Basic and acidic residues" evidence="1">
    <location>
        <begin position="728"/>
        <end position="744"/>
    </location>
</feature>
<comment type="caution">
    <text evidence="4">The sequence shown here is derived from an EMBL/GenBank/DDBJ whole genome shotgun (WGS) entry which is preliminary data.</text>
</comment>
<feature type="region of interest" description="Disordered" evidence="1">
    <location>
        <begin position="24"/>
        <end position="44"/>
    </location>
</feature>
<dbReference type="AlphaFoldDB" id="A0A813RKP7"/>
<feature type="region of interest" description="Disordered" evidence="1">
    <location>
        <begin position="963"/>
        <end position="986"/>
    </location>
</feature>
<feature type="domain" description="Cyclic nucleotide-binding" evidence="3">
    <location>
        <begin position="668"/>
        <end position="715"/>
    </location>
</feature>
<dbReference type="Gene3D" id="2.60.120.10">
    <property type="entry name" value="Jelly Rolls"/>
    <property type="match status" value="2"/>
</dbReference>
<dbReference type="CDD" id="cd00038">
    <property type="entry name" value="CAP_ED"/>
    <property type="match status" value="1"/>
</dbReference>
<name>A0A813RKP7_ADIRI</name>
<dbReference type="SMART" id="SM00100">
    <property type="entry name" value="cNMP"/>
    <property type="match status" value="1"/>
</dbReference>
<feature type="domain" description="Cyclic nucleotide-binding" evidence="3">
    <location>
        <begin position="543"/>
        <end position="647"/>
    </location>
</feature>
<dbReference type="SUPFAM" id="SSF51206">
    <property type="entry name" value="cAMP-binding domain-like"/>
    <property type="match status" value="2"/>
</dbReference>
<dbReference type="Pfam" id="PF00027">
    <property type="entry name" value="cNMP_binding"/>
    <property type="match status" value="1"/>
</dbReference>
<sequence length="986" mass="111282">MEWTQTFVLLLILQLLFIPDTKGNANRRRRRRRQTSGSLYGTNANLGASAPSGFNYPASTNIQGIRLNNPDARDLLGNPIISTNAEGALSSVNLYNQPRPQQQQVYGTNDQSLLNTMYNGNNYYSGGTRGTSSNTQMAYPPNSNQVLTNKDLYGTISNTNTNNNQYGYSSNLLPNSNTYGGAMGSSSSNLIPSSNTYTGQMGSNTNLVPNSNTYSGVMGTNSNPNSWSNTNNYNRYSQGGANPWYPNRDTGYSNNNNYNSYGYQSGYSNYYNNSYRLDTSCLLIIFTILMALKKKFVDNQLLKEAKTESSSSFSTLLLDQNKNTKNMLTSTLSSPMANVIHQNDTNSKRTARSKSQPLTDSRYTFLPSISPSAVRPTRSFFENLLRLKPYGSLSTASTGDNRTKVSLNLATTLPSDRSSHGKHGYQSIVSGYSIHSPIHQSPRDHRPLPTRLIVKFRRARDLVLFAIYWCNFARKKNQLCSMKYQSFSQSIGGKDTVIFDKSSFKIQTTDILPIVKEFFTQIPGERDLNKADPVRRCLADVRPFSRLPKVFQDQLLQSAWYECFPERRTIIRQDERPAYFYIVLSGSAIPTYRSDSDGAVETLPVLKRGSTFGDKSLLYDSKQNSTVMSRTQVELLVLSKDDFKKIFATRDRHCSKADLRYLKNHIAFLRGFPLDRLNEIPNGIQHLHFGPSEVIAKDSRRMKHVFIVKKGSLDIWKRLDPIDDDEHDPTKTTSERMENEKNIDVDNDLTGDTRALFSDIHLGGDSSSLVSSIGPDTDVHANQSPADDRRASSALSTRSRSIIPDDKKFPGLIDRRDRIQLIDYETLSINSTGTKLTLTNALLKPNQLNIKETTKCQLIHPDKRLYVHVKTLNEGQHFGVTDLLFPNQPALTVVSNECECFLLDKNCFTQLSSDQYKKAVRRAETPFPNDTEFDEKYHHQQLWKRYSERTYKKTVDRIAQRQSAKIKSSLPTDEHQQSSSFVIDAV</sequence>
<dbReference type="Proteomes" id="UP000663852">
    <property type="component" value="Unassembled WGS sequence"/>
</dbReference>
<organism evidence="4 5">
    <name type="scientific">Adineta ricciae</name>
    <name type="common">Rotifer</name>
    <dbReference type="NCBI Taxonomy" id="249248"/>
    <lineage>
        <taxon>Eukaryota</taxon>
        <taxon>Metazoa</taxon>
        <taxon>Spiralia</taxon>
        <taxon>Gnathifera</taxon>
        <taxon>Rotifera</taxon>
        <taxon>Eurotatoria</taxon>
        <taxon>Bdelloidea</taxon>
        <taxon>Adinetida</taxon>
        <taxon>Adinetidae</taxon>
        <taxon>Adineta</taxon>
    </lineage>
</organism>
<feature type="signal peptide" evidence="2">
    <location>
        <begin position="1"/>
        <end position="23"/>
    </location>
</feature>
<feature type="compositionally biased region" description="Polar residues" evidence="1">
    <location>
        <begin position="35"/>
        <end position="44"/>
    </location>
</feature>
<evidence type="ECO:0000259" key="3">
    <source>
        <dbReference type="PROSITE" id="PS50042"/>
    </source>
</evidence>
<dbReference type="InterPro" id="IPR000595">
    <property type="entry name" value="cNMP-bd_dom"/>
</dbReference>
<evidence type="ECO:0000313" key="4">
    <source>
        <dbReference type="EMBL" id="CAF0783418.1"/>
    </source>
</evidence>
<proteinExistence type="predicted"/>
<evidence type="ECO:0000256" key="2">
    <source>
        <dbReference type="SAM" id="SignalP"/>
    </source>
</evidence>
<protein>
    <recommendedName>
        <fullName evidence="3">Cyclic nucleotide-binding domain-containing protein</fullName>
    </recommendedName>
</protein>
<dbReference type="PANTHER" id="PTHR23011">
    <property type="entry name" value="CYCLIC NUCLEOTIDE-BINDING DOMAIN CONTAINING PROTEIN"/>
    <property type="match status" value="1"/>
</dbReference>
<feature type="domain" description="Cyclic nucleotide-binding" evidence="3">
    <location>
        <begin position="869"/>
        <end position="911"/>
    </location>
</feature>
<dbReference type="EMBL" id="CAJNOJ010000010">
    <property type="protein sequence ID" value="CAF0783418.1"/>
    <property type="molecule type" value="Genomic_DNA"/>
</dbReference>
<evidence type="ECO:0000313" key="5">
    <source>
        <dbReference type="Proteomes" id="UP000663852"/>
    </source>
</evidence>
<dbReference type="PANTHER" id="PTHR23011:SF32">
    <property type="entry name" value="CYCLIC NUCLEOTIDE-BINDING DOMAIN-CONTAINING PROTEIN 1"/>
    <property type="match status" value="1"/>
</dbReference>
<feature type="region of interest" description="Disordered" evidence="1">
    <location>
        <begin position="771"/>
        <end position="799"/>
    </location>
</feature>
<evidence type="ECO:0000256" key="1">
    <source>
        <dbReference type="SAM" id="MobiDB-lite"/>
    </source>
</evidence>
<feature type="compositionally biased region" description="Basic residues" evidence="1">
    <location>
        <begin position="25"/>
        <end position="34"/>
    </location>
</feature>
<feature type="chain" id="PRO_5032894568" description="Cyclic nucleotide-binding domain-containing protein" evidence="2">
    <location>
        <begin position="24"/>
        <end position="986"/>
    </location>
</feature>
<keyword evidence="2" id="KW-0732">Signal</keyword>
<gene>
    <name evidence="4" type="ORF">EDS130_LOCUS3960</name>
</gene>